<name>A0ABS2D6E6_9SPHN</name>
<comment type="caution">
    <text evidence="1">The sequence shown here is derived from an EMBL/GenBank/DDBJ whole genome shotgun (WGS) entry which is preliminary data.</text>
</comment>
<accession>A0ABS2D6E6</accession>
<protein>
    <recommendedName>
        <fullName evidence="3">Guanylate cyclase domain-containing protein</fullName>
    </recommendedName>
</protein>
<gene>
    <name evidence="1" type="ORF">ILT43_08760</name>
</gene>
<organism evidence="1 2">
    <name type="scientific">Sphingomonas longa</name>
    <dbReference type="NCBI Taxonomy" id="2778730"/>
    <lineage>
        <taxon>Bacteria</taxon>
        <taxon>Pseudomonadati</taxon>
        <taxon>Pseudomonadota</taxon>
        <taxon>Alphaproteobacteria</taxon>
        <taxon>Sphingomonadales</taxon>
        <taxon>Sphingomonadaceae</taxon>
        <taxon>Sphingomonas</taxon>
    </lineage>
</organism>
<dbReference type="Proteomes" id="UP000763641">
    <property type="component" value="Unassembled WGS sequence"/>
</dbReference>
<evidence type="ECO:0000313" key="2">
    <source>
        <dbReference type="Proteomes" id="UP000763641"/>
    </source>
</evidence>
<keyword evidence="2" id="KW-1185">Reference proteome</keyword>
<evidence type="ECO:0000313" key="1">
    <source>
        <dbReference type="EMBL" id="MBM6576463.1"/>
    </source>
</evidence>
<sequence>MIGLSFVAFVDILGFGEMVVADYENAAPGTTYLPSLKAAIHTALASATSINSKITQFSDSIVVSSPFSTSCEEFEQHLRLVRDLQSLLFNAGILCRGGISHGRHFHDETLLFSQGLIDAYRLKSQVATDPRIVVSGETLDLLYPTGAKLDFLIRDVDNEAFLDYLGHLDGNHVSGILEKFRPSLTKSSPRVRSKTAWLYRYANFCHEEIMLPELITMRRSNNT</sequence>
<dbReference type="RefSeq" id="WP_204198574.1">
    <property type="nucleotide sequence ID" value="NZ_JAFEMC010000002.1"/>
</dbReference>
<reference evidence="1 2" key="1">
    <citation type="submission" date="2020-12" db="EMBL/GenBank/DDBJ databases">
        <title>Sphingomonas sp.</title>
        <authorList>
            <person name="Kim M.K."/>
        </authorList>
    </citation>
    <scope>NUCLEOTIDE SEQUENCE [LARGE SCALE GENOMIC DNA]</scope>
    <source>
        <strain evidence="1 2">BT552</strain>
    </source>
</reference>
<proteinExistence type="predicted"/>
<dbReference type="EMBL" id="JAFEMC010000002">
    <property type="protein sequence ID" value="MBM6576463.1"/>
    <property type="molecule type" value="Genomic_DNA"/>
</dbReference>
<evidence type="ECO:0008006" key="3">
    <source>
        <dbReference type="Google" id="ProtNLM"/>
    </source>
</evidence>